<keyword evidence="1" id="KW-1133">Transmembrane helix</keyword>
<dbReference type="Proteomes" id="UP000431826">
    <property type="component" value="Unassembled WGS sequence"/>
</dbReference>
<dbReference type="AlphaFoldDB" id="A0A640UHT7"/>
<sequence length="85" mass="9592">MKYLEEFQNPELARRLLDEIRATVTRPWALMEVCGGHLPRSAGHRLLRDRSGRAALFWGSLVVYLWGVGCGLTPHIALRPPKRGA</sequence>
<evidence type="ECO:0000313" key="2">
    <source>
        <dbReference type="EMBL" id="GFE35337.1"/>
    </source>
</evidence>
<feature type="transmembrane region" description="Helical" evidence="1">
    <location>
        <begin position="55"/>
        <end position="77"/>
    </location>
</feature>
<keyword evidence="1" id="KW-0812">Transmembrane</keyword>
<dbReference type="EMBL" id="BLIR01000001">
    <property type="protein sequence ID" value="GFE35337.1"/>
    <property type="molecule type" value="Genomic_DNA"/>
</dbReference>
<keyword evidence="1" id="KW-0472">Membrane</keyword>
<organism evidence="2 3">
    <name type="scientific">Streptomyces tubercidicus</name>
    <dbReference type="NCBI Taxonomy" id="47759"/>
    <lineage>
        <taxon>Bacteria</taxon>
        <taxon>Bacillati</taxon>
        <taxon>Actinomycetota</taxon>
        <taxon>Actinomycetes</taxon>
        <taxon>Kitasatosporales</taxon>
        <taxon>Streptomycetaceae</taxon>
        <taxon>Streptomyces</taxon>
    </lineage>
</organism>
<protein>
    <submittedName>
        <fullName evidence="2">Uncharacterized protein</fullName>
    </submittedName>
</protein>
<evidence type="ECO:0000313" key="3">
    <source>
        <dbReference type="Proteomes" id="UP000431826"/>
    </source>
</evidence>
<comment type="caution">
    <text evidence="2">The sequence shown here is derived from an EMBL/GenBank/DDBJ whole genome shotgun (WGS) entry which is preliminary data.</text>
</comment>
<evidence type="ECO:0000256" key="1">
    <source>
        <dbReference type="SAM" id="Phobius"/>
    </source>
</evidence>
<keyword evidence="3" id="KW-1185">Reference proteome</keyword>
<proteinExistence type="predicted"/>
<reference evidence="2 3" key="1">
    <citation type="submission" date="2019-12" db="EMBL/GenBank/DDBJ databases">
        <title>Whole genome shotgun sequence of Streptomyces tubercidicus NBRC 13090.</title>
        <authorList>
            <person name="Ichikawa N."/>
            <person name="Kimura A."/>
            <person name="Kitahashi Y."/>
            <person name="Komaki H."/>
            <person name="Tamura T."/>
        </authorList>
    </citation>
    <scope>NUCLEOTIDE SEQUENCE [LARGE SCALE GENOMIC DNA]</scope>
    <source>
        <strain evidence="2 3">NBRC 13090</strain>
    </source>
</reference>
<accession>A0A640UHT7</accession>
<gene>
    <name evidence="2" type="ORF">Stube_00100</name>
</gene>
<name>A0A640UHT7_9ACTN</name>
<dbReference type="OrthoDB" id="9770424at2"/>